<accession>A0ABD0JKY4</accession>
<feature type="compositionally biased region" description="Basic and acidic residues" evidence="1">
    <location>
        <begin position="268"/>
        <end position="286"/>
    </location>
</feature>
<dbReference type="SUPFAM" id="SSF53098">
    <property type="entry name" value="Ribonuclease H-like"/>
    <property type="match status" value="1"/>
</dbReference>
<name>A0ABD0JKY4_9CAEN</name>
<proteinExistence type="predicted"/>
<dbReference type="InterPro" id="IPR012337">
    <property type="entry name" value="RNaseH-like_sf"/>
</dbReference>
<feature type="non-terminal residue" evidence="3">
    <location>
        <position position="286"/>
    </location>
</feature>
<reference evidence="3 4" key="1">
    <citation type="journal article" date="2023" name="Sci. Data">
        <title>Genome assembly of the Korean intertidal mud-creeper Batillaria attramentaria.</title>
        <authorList>
            <person name="Patra A.K."/>
            <person name="Ho P.T."/>
            <person name="Jun S."/>
            <person name="Lee S.J."/>
            <person name="Kim Y."/>
            <person name="Won Y.J."/>
        </authorList>
    </citation>
    <scope>NUCLEOTIDE SEQUENCE [LARGE SCALE GENOMIC DNA]</scope>
    <source>
        <strain evidence="3">Wonlab-2016</strain>
    </source>
</reference>
<protein>
    <recommendedName>
        <fullName evidence="2">RNase H type-1 domain-containing protein</fullName>
    </recommendedName>
</protein>
<keyword evidence="4" id="KW-1185">Reference proteome</keyword>
<dbReference type="Pfam" id="PF00075">
    <property type="entry name" value="RNase_H"/>
    <property type="match status" value="1"/>
</dbReference>
<dbReference type="AlphaFoldDB" id="A0ABD0JKY4"/>
<dbReference type="PROSITE" id="PS50879">
    <property type="entry name" value="RNASE_H_1"/>
    <property type="match status" value="1"/>
</dbReference>
<feature type="non-terminal residue" evidence="3">
    <location>
        <position position="1"/>
    </location>
</feature>
<gene>
    <name evidence="3" type="ORF">BaRGS_00033421</name>
</gene>
<dbReference type="InterPro" id="IPR002156">
    <property type="entry name" value="RNaseH_domain"/>
</dbReference>
<dbReference type="Gene3D" id="3.30.420.10">
    <property type="entry name" value="Ribonuclease H-like superfamily/Ribonuclease H"/>
    <property type="match status" value="1"/>
</dbReference>
<feature type="region of interest" description="Disordered" evidence="1">
    <location>
        <begin position="264"/>
        <end position="286"/>
    </location>
</feature>
<organism evidence="3 4">
    <name type="scientific">Batillaria attramentaria</name>
    <dbReference type="NCBI Taxonomy" id="370345"/>
    <lineage>
        <taxon>Eukaryota</taxon>
        <taxon>Metazoa</taxon>
        <taxon>Spiralia</taxon>
        <taxon>Lophotrochozoa</taxon>
        <taxon>Mollusca</taxon>
        <taxon>Gastropoda</taxon>
        <taxon>Caenogastropoda</taxon>
        <taxon>Sorbeoconcha</taxon>
        <taxon>Cerithioidea</taxon>
        <taxon>Batillariidae</taxon>
        <taxon>Batillaria</taxon>
    </lineage>
</organism>
<dbReference type="Proteomes" id="UP001519460">
    <property type="component" value="Unassembled WGS sequence"/>
</dbReference>
<evidence type="ECO:0000259" key="2">
    <source>
        <dbReference type="PROSITE" id="PS50879"/>
    </source>
</evidence>
<evidence type="ECO:0000256" key="1">
    <source>
        <dbReference type="SAM" id="MobiDB-lite"/>
    </source>
</evidence>
<dbReference type="InterPro" id="IPR036397">
    <property type="entry name" value="RNaseH_sf"/>
</dbReference>
<evidence type="ECO:0000313" key="4">
    <source>
        <dbReference type="Proteomes" id="UP001519460"/>
    </source>
</evidence>
<dbReference type="CDD" id="cd09276">
    <property type="entry name" value="Rnase_HI_RT_non_LTR"/>
    <property type="match status" value="1"/>
</dbReference>
<comment type="caution">
    <text evidence="3">The sequence shown here is derived from an EMBL/GenBank/DDBJ whole genome shotgun (WGS) entry which is preliminary data.</text>
</comment>
<evidence type="ECO:0000313" key="3">
    <source>
        <dbReference type="EMBL" id="KAK7475345.1"/>
    </source>
</evidence>
<dbReference type="EMBL" id="JACVVK020000409">
    <property type="protein sequence ID" value="KAK7475345.1"/>
    <property type="molecule type" value="Genomic_DNA"/>
</dbReference>
<feature type="domain" description="RNase H type-1" evidence="2">
    <location>
        <begin position="141"/>
        <end position="274"/>
    </location>
</feature>
<sequence>ETNVAKISCFSDWLRGTNCASPDQLLAMAEDTTEKRHVADVRKFQSFSRLYLFLKEGLKSSIGKIPMYPRNYETRILERQSRDILESNPKEIPRCLAVPPWSDNTLPSICTCVPRVGPKDSQCSPERKSHTLEHINNQYPKELWTRVYTDGSADDAVRNGGAGVYIQYPGGREEKICLATGLYSSNYKAEAVALKSAAVHIETSAQAPHHVVFLTDALSVLQALQTNKDSELNDLTSTLSSLSRSHAVTLQWIPSHCNLPGNDIADTLAKEGSTKEQEDRSTTYSE</sequence>